<dbReference type="InterPro" id="IPR036770">
    <property type="entry name" value="Ankyrin_rpt-contain_sf"/>
</dbReference>
<keyword evidence="7" id="KW-1185">Reference proteome</keyword>
<dbReference type="EMBL" id="OZ019903">
    <property type="protein sequence ID" value="CAK9196909.1"/>
    <property type="molecule type" value="Genomic_DNA"/>
</dbReference>
<dbReference type="SUPFAM" id="SSF56112">
    <property type="entry name" value="Protein kinase-like (PK-like)"/>
    <property type="match status" value="1"/>
</dbReference>
<dbReference type="PROSITE" id="PS50297">
    <property type="entry name" value="ANK_REP_REGION"/>
    <property type="match status" value="5"/>
</dbReference>
<evidence type="ECO:0000256" key="2">
    <source>
        <dbReference type="ARBA" id="ARBA00023043"/>
    </source>
</evidence>
<evidence type="ECO:0000256" key="3">
    <source>
        <dbReference type="PROSITE-ProRule" id="PRU00023"/>
    </source>
</evidence>
<dbReference type="PROSITE" id="PS50088">
    <property type="entry name" value="ANK_REPEAT"/>
    <property type="match status" value="6"/>
</dbReference>
<name>A0ABP0THQ8_9BRYO</name>
<feature type="repeat" description="ANK" evidence="3">
    <location>
        <begin position="397"/>
        <end position="430"/>
    </location>
</feature>
<accession>A0ABP0THQ8</accession>
<dbReference type="Pfam" id="PF00023">
    <property type="entry name" value="Ank"/>
    <property type="match status" value="1"/>
</dbReference>
<dbReference type="Pfam" id="PF00069">
    <property type="entry name" value="Pkinase"/>
    <property type="match status" value="1"/>
</dbReference>
<dbReference type="SUPFAM" id="SSF48403">
    <property type="entry name" value="Ankyrin repeat"/>
    <property type="match status" value="2"/>
</dbReference>
<feature type="repeat" description="ANK" evidence="3">
    <location>
        <begin position="278"/>
        <end position="310"/>
    </location>
</feature>
<dbReference type="InterPro" id="IPR002110">
    <property type="entry name" value="Ankyrin_rpt"/>
</dbReference>
<gene>
    <name evidence="6" type="ORF">CSSPTR1EN2_LOCUS3710</name>
</gene>
<keyword evidence="2 3" id="KW-0040">ANK repeat</keyword>
<dbReference type="PANTHER" id="PTHR24198:SF165">
    <property type="entry name" value="ANKYRIN REPEAT-CONTAINING PROTEIN-RELATED"/>
    <property type="match status" value="1"/>
</dbReference>
<evidence type="ECO:0000313" key="7">
    <source>
        <dbReference type="Proteomes" id="UP001497512"/>
    </source>
</evidence>
<dbReference type="Gene3D" id="1.25.40.20">
    <property type="entry name" value="Ankyrin repeat-containing domain"/>
    <property type="match status" value="5"/>
</dbReference>
<proteinExistence type="predicted"/>
<dbReference type="Gene3D" id="1.10.510.10">
    <property type="entry name" value="Transferase(Phosphotransferase) domain 1"/>
    <property type="match status" value="1"/>
</dbReference>
<feature type="repeat" description="ANK" evidence="3">
    <location>
        <begin position="244"/>
        <end position="267"/>
    </location>
</feature>
<keyword evidence="4" id="KW-0175">Coiled coil</keyword>
<evidence type="ECO:0000256" key="1">
    <source>
        <dbReference type="ARBA" id="ARBA00022737"/>
    </source>
</evidence>
<feature type="coiled-coil region" evidence="4">
    <location>
        <begin position="844"/>
        <end position="871"/>
    </location>
</feature>
<dbReference type="InterPro" id="IPR000719">
    <property type="entry name" value="Prot_kinase_dom"/>
</dbReference>
<reference evidence="6" key="1">
    <citation type="submission" date="2024-02" db="EMBL/GenBank/DDBJ databases">
        <authorList>
            <consortium name="ELIXIR-Norway"/>
            <consortium name="Elixir Norway"/>
        </authorList>
    </citation>
    <scope>NUCLEOTIDE SEQUENCE</scope>
</reference>
<evidence type="ECO:0000313" key="6">
    <source>
        <dbReference type="EMBL" id="CAK9196909.1"/>
    </source>
</evidence>
<dbReference type="PROSITE" id="PS50011">
    <property type="entry name" value="PROTEIN_KINASE_DOM"/>
    <property type="match status" value="1"/>
</dbReference>
<dbReference type="PRINTS" id="PR01415">
    <property type="entry name" value="ANKYRIN"/>
</dbReference>
<keyword evidence="1" id="KW-0677">Repeat</keyword>
<evidence type="ECO:0000259" key="5">
    <source>
        <dbReference type="PROSITE" id="PS50011"/>
    </source>
</evidence>
<protein>
    <recommendedName>
        <fullName evidence="5">Protein kinase domain-containing protein</fullName>
    </recommendedName>
</protein>
<feature type="domain" description="Protein kinase" evidence="5">
    <location>
        <begin position="520"/>
        <end position="818"/>
    </location>
</feature>
<dbReference type="Proteomes" id="UP001497512">
    <property type="component" value="Chromosome 11"/>
</dbReference>
<sequence length="1120" mass="125739">MMRPSAEPLRTAAKDGDLDAVQKLLQQQPPVDVNEADEDTHFTALYVAARAGHVLVVELLLQQPGIDVNFHVHKTALCIAAQNGHVAIVKLLLAVPGIDVNAGYAGLRSVDYWAALTYSPLHAATTSNHLEIVKLLLERPDIDVNANKSFRELTPLHVALWKPNRKYSRPLKKPNKVSRSGFHADESRREVVLALLAHKNLNANLENRSRHTQLHYMVFFDAEIDLVVRLLQRPEVDVNARGEGNMTPLHHAAVNGNLEMIQLFLRHPRIIVNFHDMYRSTPLFAAAEKGKAAAAQLLLEKGADIHAVSSKLSQTFSSKWLFRNTPLYCAAEGGHKDMVELLLKQPGIQSEIAPTNKNWLTPLHAAASRGHNAVVKLLLEVPEVRARLNDATKSSVKSTTALHLACKHGHAETAASLLSCEEVNVNVKNVEGFTPLHLAIRKGHTKVVKLLLNKFAEVDSQSVHLTATLRNEVGLTIAALLAEKNREAILQQVEEEKDPLGREFLEKVRLVEDPMGQFTVALKQHLKEGGRNDVMFADHSPSKSPVVIKYYQDESERQHNIDLLQGLKQEGVQLKHVTNLFSYESTPYFAWKKENQLRPYALVLTSEPGAGGTERRTLRNLMDRGVLLHQYNEKRQIFELVVSAIRELHQIDIAHGDLTPENLVVYSTQGYLECKVIDLDNARRKSKEWRREGTIIYYSPELAKEHTNPDNAGRGVQATLEGDRWAIGAILYELVTGQKLVCRLLDKAEGENYESSDEGRALEKLAEVKQEMLDDLGDVIRDGGSDYYKQAGELLQKVLKTEKIRRWSVEKMLDSSFVKGGSTVGSKKQLMSLFDKVTNVSGKLDEATMEMKQLHETMKTLQDACTDVEKQIKAMPIPYKLGETILSYQKGLYNLVKNVGLTPYPRCFIVLPSNLDDMELMNMKDKDREEKLLDIQNFLEDVAKSVKDGKPDSLLAYIGRKIGNRLHKKVFIALVCEECWKPQLPPYEVRVKRQEAVKLMEAVKISTCLCQVVNMAAGIVNCLYPVVPSKVVPDQLIDYLKTIKDIHEQGSEVKRFRALDPDVESGSYAELNKLSDADARSLSEFLKLVDAGQEWGRLEPKVVFGKGDLKWVCKKCLQID</sequence>
<organism evidence="6 7">
    <name type="scientific">Sphagnum troendelagicum</name>
    <dbReference type="NCBI Taxonomy" id="128251"/>
    <lineage>
        <taxon>Eukaryota</taxon>
        <taxon>Viridiplantae</taxon>
        <taxon>Streptophyta</taxon>
        <taxon>Embryophyta</taxon>
        <taxon>Bryophyta</taxon>
        <taxon>Sphagnophytina</taxon>
        <taxon>Sphagnopsida</taxon>
        <taxon>Sphagnales</taxon>
        <taxon>Sphagnaceae</taxon>
        <taxon>Sphagnum</taxon>
    </lineage>
</organism>
<dbReference type="InterPro" id="IPR011009">
    <property type="entry name" value="Kinase-like_dom_sf"/>
</dbReference>
<dbReference type="SMART" id="SM00220">
    <property type="entry name" value="S_TKc"/>
    <property type="match status" value="1"/>
</dbReference>
<feature type="repeat" description="ANK" evidence="3">
    <location>
        <begin position="116"/>
        <end position="139"/>
    </location>
</feature>
<feature type="repeat" description="ANK" evidence="3">
    <location>
        <begin position="358"/>
        <end position="380"/>
    </location>
</feature>
<feature type="repeat" description="ANK" evidence="3">
    <location>
        <begin position="431"/>
        <end position="463"/>
    </location>
</feature>
<dbReference type="Pfam" id="PF12796">
    <property type="entry name" value="Ank_2"/>
    <property type="match status" value="4"/>
</dbReference>
<dbReference type="PANTHER" id="PTHR24198">
    <property type="entry name" value="ANKYRIN REPEAT AND PROTEIN KINASE DOMAIN-CONTAINING PROTEIN"/>
    <property type="match status" value="1"/>
</dbReference>
<dbReference type="SMART" id="SM00248">
    <property type="entry name" value="ANK"/>
    <property type="match status" value="12"/>
</dbReference>
<evidence type="ECO:0000256" key="4">
    <source>
        <dbReference type="SAM" id="Coils"/>
    </source>
</evidence>